<dbReference type="SUPFAM" id="SSF56112">
    <property type="entry name" value="Protein kinase-like (PK-like)"/>
    <property type="match status" value="1"/>
</dbReference>
<protein>
    <recommendedName>
        <fullName evidence="1">Aminoglycoside phosphotransferase domain-containing protein</fullName>
    </recommendedName>
</protein>
<sequence>MPRQPLASYPAPHGKTARRLEWAFLPPNLRAYIERKCGSPVVSAISQTSGFTPGFASVLVCKDGSRHFVKAASVKAQKMFADSYREEARKLAALPRSVPAPRLLWQLDDDWVVLGIEYVAGRAPQRPWQVDELDAVLDSLEQAADALTPPPAGLALDTAAADFAPLVEGWTSLREHRTDLDAAHLAEAEALARRYTEVVGGDTVVHTDIRSDNVIIDSDGRALVCDWNWPVRGAAWFDSFAALIGPRGEGVDVDAVIASRRLLRDVDPEAYDINLALYVGYFLTQCELPVPPTSPHLRDHQRWQGDVCWDWLAERRGWS</sequence>
<evidence type="ECO:0000259" key="1">
    <source>
        <dbReference type="Pfam" id="PF01636"/>
    </source>
</evidence>
<evidence type="ECO:0000313" key="2">
    <source>
        <dbReference type="EMBL" id="RYB91112.1"/>
    </source>
</evidence>
<organism evidence="2 3">
    <name type="scientific">Nocardioides oleivorans</name>
    <dbReference type="NCBI Taxonomy" id="273676"/>
    <lineage>
        <taxon>Bacteria</taxon>
        <taxon>Bacillati</taxon>
        <taxon>Actinomycetota</taxon>
        <taxon>Actinomycetes</taxon>
        <taxon>Propionibacteriales</taxon>
        <taxon>Nocardioidaceae</taxon>
        <taxon>Nocardioides</taxon>
    </lineage>
</organism>
<comment type="caution">
    <text evidence="2">The sequence shown here is derived from an EMBL/GenBank/DDBJ whole genome shotgun (WGS) entry which is preliminary data.</text>
</comment>
<dbReference type="Proteomes" id="UP000294071">
    <property type="component" value="Unassembled WGS sequence"/>
</dbReference>
<dbReference type="EMBL" id="SDWT01000003">
    <property type="protein sequence ID" value="RYB91112.1"/>
    <property type="molecule type" value="Genomic_DNA"/>
</dbReference>
<keyword evidence="3" id="KW-1185">Reference proteome</keyword>
<gene>
    <name evidence="2" type="ORF">EUA93_19510</name>
</gene>
<dbReference type="Pfam" id="PF01636">
    <property type="entry name" value="APH"/>
    <property type="match status" value="1"/>
</dbReference>
<dbReference type="AlphaFoldDB" id="A0A4V1RK56"/>
<dbReference type="InterPro" id="IPR011009">
    <property type="entry name" value="Kinase-like_dom_sf"/>
</dbReference>
<evidence type="ECO:0000313" key="3">
    <source>
        <dbReference type="Proteomes" id="UP000294071"/>
    </source>
</evidence>
<dbReference type="RefSeq" id="WP_129402007.1">
    <property type="nucleotide sequence ID" value="NZ_SDWT01000003.1"/>
</dbReference>
<name>A0A4V1RK56_9ACTN</name>
<dbReference type="InterPro" id="IPR002575">
    <property type="entry name" value="Aminoglycoside_PTrfase"/>
</dbReference>
<feature type="domain" description="Aminoglycoside phosphotransferase" evidence="1">
    <location>
        <begin position="81"/>
        <end position="255"/>
    </location>
</feature>
<reference evidence="2 3" key="1">
    <citation type="submission" date="2019-01" db="EMBL/GenBank/DDBJ databases">
        <title>Novel species of Nocardioides.</title>
        <authorList>
            <person name="Liu Q."/>
            <person name="Xin Y.-H."/>
        </authorList>
    </citation>
    <scope>NUCLEOTIDE SEQUENCE [LARGE SCALE GENOMIC DNA]</scope>
    <source>
        <strain evidence="2 3">CGMCC 4.6882</strain>
    </source>
</reference>
<accession>A0A4V1RK56</accession>
<proteinExistence type="predicted"/>
<dbReference type="OrthoDB" id="2570531at2"/>